<dbReference type="PANTHER" id="PTHR32305:SF15">
    <property type="entry name" value="PROTEIN RHSA-RELATED"/>
    <property type="match status" value="1"/>
</dbReference>
<dbReference type="InterPro" id="IPR022385">
    <property type="entry name" value="Rhs_assc_core"/>
</dbReference>
<feature type="compositionally biased region" description="Low complexity" evidence="1">
    <location>
        <begin position="340"/>
        <end position="349"/>
    </location>
</feature>
<dbReference type="Proteomes" id="UP000306038">
    <property type="component" value="Unassembled WGS sequence"/>
</dbReference>
<evidence type="ECO:0000313" key="2">
    <source>
        <dbReference type="EMBL" id="THV62044.1"/>
    </source>
</evidence>
<dbReference type="PANTHER" id="PTHR32305">
    <property type="match status" value="1"/>
</dbReference>
<dbReference type="EMBL" id="SDLV01000012">
    <property type="protein sequence ID" value="THV62044.1"/>
    <property type="molecule type" value="Genomic_DNA"/>
</dbReference>
<dbReference type="RefSeq" id="WP_136521667.1">
    <property type="nucleotide sequence ID" value="NZ_SDLV01000012.1"/>
</dbReference>
<dbReference type="NCBIfam" id="TIGR03696">
    <property type="entry name" value="Rhs_assc_core"/>
    <property type="match status" value="1"/>
</dbReference>
<evidence type="ECO:0000313" key="3">
    <source>
        <dbReference type="Proteomes" id="UP000306038"/>
    </source>
</evidence>
<name>A0ABY2R8V7_9FLAO</name>
<protein>
    <submittedName>
        <fullName evidence="2">RHS repeat-associated core domain-containing protein</fullName>
    </submittedName>
</protein>
<organism evidence="2 3">
    <name type="scientific">Chryseobacterium candidae</name>
    <dbReference type="NCBI Taxonomy" id="1978493"/>
    <lineage>
        <taxon>Bacteria</taxon>
        <taxon>Pseudomonadati</taxon>
        <taxon>Bacteroidota</taxon>
        <taxon>Flavobacteriia</taxon>
        <taxon>Flavobacteriales</taxon>
        <taxon>Weeksellaceae</taxon>
        <taxon>Chryseobacterium group</taxon>
        <taxon>Chryseobacterium</taxon>
    </lineage>
</organism>
<sequence>MSQAAARILSCGSILTISYIYQYKDHLGNVRVSFAKNSTGVLEIVDSNDYYPFGMNHLKTGSAYFGQDSFKKYKYNGKELQETGAYDFGARQYLPDIARWVVPDPLSEKHPDLNPMMYANNNPIRFVDPDGMDWVEAANGDITWRDDVTAKNHKDKGVLQKGETYRGTYYERTKTWDNKKHKGLVLESYHTYGKMSYSAAKEMSVEIDGEMRNSKIGDVDVKLNVTFENGKTKTLGSYDGVAGGFGNGAPENGEYTVDSYQDRSPNGWYNKGMNRDGVGFSFNLNPQFSTGRSLLRIHPDGNNEGTLGCIGMSGDKIVLTNFRDTLRSMIKTGGPVPVNINIQNNPNNNGKSGTKIPNVNE</sequence>
<reference evidence="2 3" key="1">
    <citation type="submission" date="2019-01" db="EMBL/GenBank/DDBJ databases">
        <authorList>
            <person name="B I."/>
            <person name="Ch S."/>
            <person name="Ch V.R."/>
        </authorList>
    </citation>
    <scope>NUCLEOTIDE SEQUENCE [LARGE SCALE GENOMIC DNA]</scope>
    <source>
        <strain evidence="2 3">JC507</strain>
    </source>
</reference>
<evidence type="ECO:0000256" key="1">
    <source>
        <dbReference type="SAM" id="MobiDB-lite"/>
    </source>
</evidence>
<feature type="region of interest" description="Disordered" evidence="1">
    <location>
        <begin position="340"/>
        <end position="361"/>
    </location>
</feature>
<comment type="caution">
    <text evidence="2">The sequence shown here is derived from an EMBL/GenBank/DDBJ whole genome shotgun (WGS) entry which is preliminary data.</text>
</comment>
<dbReference type="Gene3D" id="2.180.10.10">
    <property type="entry name" value="RHS repeat-associated core"/>
    <property type="match status" value="1"/>
</dbReference>
<proteinExistence type="predicted"/>
<gene>
    <name evidence="2" type="ORF">EK417_06430</name>
</gene>
<keyword evidence="3" id="KW-1185">Reference proteome</keyword>
<accession>A0ABY2R8V7</accession>
<dbReference type="InterPro" id="IPR050708">
    <property type="entry name" value="T6SS_VgrG/RHS"/>
</dbReference>
<feature type="compositionally biased region" description="Polar residues" evidence="1">
    <location>
        <begin position="350"/>
        <end position="361"/>
    </location>
</feature>